<dbReference type="eggNOG" id="COG1309">
    <property type="taxonomic scope" value="Bacteria"/>
</dbReference>
<keyword evidence="1 2" id="KW-0238">DNA-binding</keyword>
<reference evidence="5 6" key="1">
    <citation type="submission" date="2016-10" db="EMBL/GenBank/DDBJ databases">
        <authorList>
            <person name="de Groot N.N."/>
        </authorList>
    </citation>
    <scope>NUCLEOTIDE SEQUENCE [LARGE SCALE GENOMIC DNA]</scope>
    <source>
        <strain evidence="5 6">NLAE-zl-G419</strain>
    </source>
</reference>
<evidence type="ECO:0000256" key="2">
    <source>
        <dbReference type="PROSITE-ProRule" id="PRU00335"/>
    </source>
</evidence>
<evidence type="ECO:0000313" key="4">
    <source>
        <dbReference type="EMBL" id="PWL51702.1"/>
    </source>
</evidence>
<reference evidence="4 7" key="2">
    <citation type="submission" date="2018-03" db="EMBL/GenBank/DDBJ databases">
        <title>The uncultured portion of the human microbiome is neutrally assembled.</title>
        <authorList>
            <person name="Jeraldo P."/>
            <person name="Boardman L."/>
            <person name="White B.A."/>
            <person name="Nelson H."/>
            <person name="Goldenfeld N."/>
            <person name="Chia N."/>
        </authorList>
    </citation>
    <scope>NUCLEOTIDE SEQUENCE [LARGE SCALE GENOMIC DNA]</scope>
    <source>
        <strain evidence="4">CIM:MAG 903</strain>
    </source>
</reference>
<dbReference type="Proteomes" id="UP000182135">
    <property type="component" value="Unassembled WGS sequence"/>
</dbReference>
<feature type="domain" description="HTH tetR-type" evidence="3">
    <location>
        <begin position="6"/>
        <end position="66"/>
    </location>
</feature>
<dbReference type="EMBL" id="QAMZ01000054">
    <property type="protein sequence ID" value="PWL51702.1"/>
    <property type="molecule type" value="Genomic_DNA"/>
</dbReference>
<dbReference type="InterPro" id="IPR050624">
    <property type="entry name" value="HTH-type_Tx_Regulator"/>
</dbReference>
<dbReference type="STRING" id="1529.SAMN04487885_13612"/>
<dbReference type="PRINTS" id="PR00455">
    <property type="entry name" value="HTHTETR"/>
</dbReference>
<dbReference type="AlphaFoldDB" id="A0A1I2Q4T4"/>
<gene>
    <name evidence="4" type="ORF">DBY38_13590</name>
    <name evidence="5" type="ORF">SAMN04487885_13612</name>
</gene>
<name>A0A1I2Q4T4_9CLOT</name>
<dbReference type="Gene3D" id="1.10.357.10">
    <property type="entry name" value="Tetracycline Repressor, domain 2"/>
    <property type="match status" value="1"/>
</dbReference>
<dbReference type="EMBL" id="FOOE01000036">
    <property type="protein sequence ID" value="SFG23308.1"/>
    <property type="molecule type" value="Genomic_DNA"/>
</dbReference>
<sequence>MPKILNDVDHLIFEKAEELFCSKGYDNVDMKTLAAECDIAVGTLYNYYPNKKELYLAVVLESWKDTFKKLEKIDTQIDSNNYIHKAIEILYDDVYNRQGIGNTMMRGSLEGDKEFKYVEEFIHESIKKIFKGVEKKPTFSKYKHIDDKLMFFLMSMIVTMAKGGPQDRDENISLIFEATKAYYK</sequence>
<dbReference type="RefSeq" id="WP_027639768.1">
    <property type="nucleotide sequence ID" value="NZ_BAAACD010000037.1"/>
</dbReference>
<accession>A0A1I2Q4T4</accession>
<dbReference type="GeneID" id="90543281"/>
<dbReference type="InterPro" id="IPR001647">
    <property type="entry name" value="HTH_TetR"/>
</dbReference>
<dbReference type="SUPFAM" id="SSF46689">
    <property type="entry name" value="Homeodomain-like"/>
    <property type="match status" value="1"/>
</dbReference>
<evidence type="ECO:0000313" key="7">
    <source>
        <dbReference type="Proteomes" id="UP000246114"/>
    </source>
</evidence>
<dbReference type="PANTHER" id="PTHR43479">
    <property type="entry name" value="ACREF/ENVCD OPERON REPRESSOR-RELATED"/>
    <property type="match status" value="1"/>
</dbReference>
<dbReference type="InterPro" id="IPR009057">
    <property type="entry name" value="Homeodomain-like_sf"/>
</dbReference>
<feature type="DNA-binding region" description="H-T-H motif" evidence="2">
    <location>
        <begin position="29"/>
        <end position="48"/>
    </location>
</feature>
<evidence type="ECO:0000256" key="1">
    <source>
        <dbReference type="ARBA" id="ARBA00023125"/>
    </source>
</evidence>
<dbReference type="GO" id="GO:0003677">
    <property type="term" value="F:DNA binding"/>
    <property type="evidence" value="ECO:0007669"/>
    <property type="project" value="UniProtKB-UniRule"/>
</dbReference>
<keyword evidence="6" id="KW-1185">Reference proteome</keyword>
<evidence type="ECO:0000313" key="6">
    <source>
        <dbReference type="Proteomes" id="UP000182135"/>
    </source>
</evidence>
<dbReference type="Proteomes" id="UP000246114">
    <property type="component" value="Unassembled WGS sequence"/>
</dbReference>
<evidence type="ECO:0000259" key="3">
    <source>
        <dbReference type="PROSITE" id="PS50977"/>
    </source>
</evidence>
<dbReference type="Pfam" id="PF00440">
    <property type="entry name" value="TetR_N"/>
    <property type="match status" value="1"/>
</dbReference>
<dbReference type="PROSITE" id="PS50977">
    <property type="entry name" value="HTH_TETR_2"/>
    <property type="match status" value="1"/>
</dbReference>
<proteinExistence type="predicted"/>
<dbReference type="OrthoDB" id="9812993at2"/>
<dbReference type="PANTHER" id="PTHR43479:SF11">
    <property type="entry name" value="ACREF_ENVCD OPERON REPRESSOR-RELATED"/>
    <property type="match status" value="1"/>
</dbReference>
<organism evidence="5 6">
    <name type="scientific">Clostridium cadaveris</name>
    <dbReference type="NCBI Taxonomy" id="1529"/>
    <lineage>
        <taxon>Bacteria</taxon>
        <taxon>Bacillati</taxon>
        <taxon>Bacillota</taxon>
        <taxon>Clostridia</taxon>
        <taxon>Eubacteriales</taxon>
        <taxon>Clostridiaceae</taxon>
        <taxon>Clostridium</taxon>
    </lineage>
</organism>
<evidence type="ECO:0000313" key="5">
    <source>
        <dbReference type="EMBL" id="SFG23308.1"/>
    </source>
</evidence>
<protein>
    <submittedName>
        <fullName evidence="4">TetR/AcrR family transcriptional regulator</fullName>
    </submittedName>
    <submittedName>
        <fullName evidence="5">Transcriptional regulator, TetR family</fullName>
    </submittedName>
</protein>